<accession>A0ABT0XBA6</accession>
<protein>
    <submittedName>
        <fullName evidence="2">DUF5134 domain-containing protein</fullName>
    </submittedName>
</protein>
<reference evidence="2" key="1">
    <citation type="journal article" date="2023" name="Int. J. Syst. Evol. Microbiol.">
        <title>Streptomyces meridianus sp. nov. isolated from brackish water of the Tagus estuary in Alcochete, Portugal.</title>
        <authorList>
            <person name="Santos J.D.N."/>
            <person name="Klimek D."/>
            <person name="Calusinska M."/>
            <person name="Lobo Da Cunha A."/>
            <person name="Catita J."/>
            <person name="Goncalves H."/>
            <person name="Gonzalez I."/>
            <person name="Reyes F."/>
            <person name="Lage O.M."/>
        </authorList>
    </citation>
    <scope>NUCLEOTIDE SEQUENCE</scope>
    <source>
        <strain evidence="2">MTZ3.1</strain>
    </source>
</reference>
<evidence type="ECO:0000256" key="1">
    <source>
        <dbReference type="SAM" id="Phobius"/>
    </source>
</evidence>
<proteinExistence type="predicted"/>
<name>A0ABT0XBA6_9ACTN</name>
<dbReference type="EMBL" id="JAMQGM010000046">
    <property type="protein sequence ID" value="MCM2579811.1"/>
    <property type="molecule type" value="Genomic_DNA"/>
</dbReference>
<keyword evidence="1" id="KW-1133">Transmembrane helix</keyword>
<dbReference type="Proteomes" id="UP001167160">
    <property type="component" value="Unassembled WGS sequence"/>
</dbReference>
<comment type="caution">
    <text evidence="2">The sequence shown here is derived from an EMBL/GenBank/DDBJ whole genome shotgun (WGS) entry which is preliminary data.</text>
</comment>
<feature type="transmembrane region" description="Helical" evidence="1">
    <location>
        <begin position="101"/>
        <end position="120"/>
    </location>
</feature>
<feature type="transmembrane region" description="Helical" evidence="1">
    <location>
        <begin position="47"/>
        <end position="65"/>
    </location>
</feature>
<keyword evidence="1" id="KW-0472">Membrane</keyword>
<sequence>MPDDTGEVAVHAPPLVGWYLVALGGLTGGCCLLRLCAGLRTGRRQPAGEALMGLGMAAMSLPVGAVREHPLAQPVFAVVFAVAAGHGLVHARTGGVRLHHLLGCLSMVYMTLAMPGPGAVHAGTGPAHPGGGGVPLLTGLLLAYYAVLVLRYGLLLAPAGAAPAVRAPAEAGAAGRCAGPLPELARAGRLSMAIGMFTMLLAL</sequence>
<dbReference type="InterPro" id="IPR033458">
    <property type="entry name" value="DUF5134"/>
</dbReference>
<dbReference type="Pfam" id="PF17197">
    <property type="entry name" value="DUF5134"/>
    <property type="match status" value="1"/>
</dbReference>
<feature type="transmembrane region" description="Helical" evidence="1">
    <location>
        <begin position="71"/>
        <end position="89"/>
    </location>
</feature>
<evidence type="ECO:0000313" key="2">
    <source>
        <dbReference type="EMBL" id="MCM2579811.1"/>
    </source>
</evidence>
<evidence type="ECO:0000313" key="3">
    <source>
        <dbReference type="Proteomes" id="UP001167160"/>
    </source>
</evidence>
<gene>
    <name evidence="2" type="ORF">M1E25_21090</name>
</gene>
<feature type="transmembrane region" description="Helical" evidence="1">
    <location>
        <begin position="132"/>
        <end position="150"/>
    </location>
</feature>
<keyword evidence="1" id="KW-0812">Transmembrane</keyword>
<dbReference type="RefSeq" id="WP_251418063.1">
    <property type="nucleotide sequence ID" value="NZ_JAMQGM010000046.1"/>
</dbReference>
<organism evidence="2 3">
    <name type="scientific">Streptomyces meridianus</name>
    <dbReference type="NCBI Taxonomy" id="2938945"/>
    <lineage>
        <taxon>Bacteria</taxon>
        <taxon>Bacillati</taxon>
        <taxon>Actinomycetota</taxon>
        <taxon>Actinomycetes</taxon>
        <taxon>Kitasatosporales</taxon>
        <taxon>Streptomycetaceae</taxon>
        <taxon>Streptomyces</taxon>
    </lineage>
</organism>
<keyword evidence="3" id="KW-1185">Reference proteome</keyword>
<feature type="transmembrane region" description="Helical" evidence="1">
    <location>
        <begin position="16"/>
        <end position="35"/>
    </location>
</feature>